<dbReference type="EMBL" id="HBUE01062829">
    <property type="protein sequence ID" value="CAG6469369.1"/>
    <property type="molecule type" value="Transcribed_RNA"/>
</dbReference>
<reference evidence="1" key="1">
    <citation type="submission" date="2021-05" db="EMBL/GenBank/DDBJ databases">
        <authorList>
            <person name="Alioto T."/>
            <person name="Alioto T."/>
            <person name="Gomez Garrido J."/>
        </authorList>
    </citation>
    <scope>NUCLEOTIDE SEQUENCE</scope>
</reference>
<accession>A0A8D8B872</accession>
<proteinExistence type="predicted"/>
<dbReference type="AlphaFoldDB" id="A0A8D8B872"/>
<dbReference type="EMBL" id="HBUE01062831">
    <property type="protein sequence ID" value="CAG6469373.1"/>
    <property type="molecule type" value="Transcribed_RNA"/>
</dbReference>
<name>A0A8D8B872_CULPI</name>
<sequence length="120" mass="13723">MGRRVCGEEWAAWEVVVAAVATTEDRLRISSTEIRGRRLRSSLGPAIRLECSSETTEVARTCSTRIWAGRWTIRSDLEVVVGEAWVVDSRERSVRSRLTCRDRQTGSTRHRIRRSNTTFT</sequence>
<dbReference type="EMBL" id="HBUE01062830">
    <property type="protein sequence ID" value="CAG6469371.1"/>
    <property type="molecule type" value="Transcribed_RNA"/>
</dbReference>
<protein>
    <submittedName>
        <fullName evidence="1">(northern house mosquito) hypothetical protein</fullName>
    </submittedName>
</protein>
<organism evidence="1">
    <name type="scientific">Culex pipiens</name>
    <name type="common">House mosquito</name>
    <dbReference type="NCBI Taxonomy" id="7175"/>
    <lineage>
        <taxon>Eukaryota</taxon>
        <taxon>Metazoa</taxon>
        <taxon>Ecdysozoa</taxon>
        <taxon>Arthropoda</taxon>
        <taxon>Hexapoda</taxon>
        <taxon>Insecta</taxon>
        <taxon>Pterygota</taxon>
        <taxon>Neoptera</taxon>
        <taxon>Endopterygota</taxon>
        <taxon>Diptera</taxon>
        <taxon>Nematocera</taxon>
        <taxon>Culicoidea</taxon>
        <taxon>Culicidae</taxon>
        <taxon>Culicinae</taxon>
        <taxon>Culicini</taxon>
        <taxon>Culex</taxon>
        <taxon>Culex</taxon>
    </lineage>
</organism>
<evidence type="ECO:0000313" key="1">
    <source>
        <dbReference type="EMBL" id="CAG6469369.1"/>
    </source>
</evidence>